<sequence>MSGDPIPSSDPAVGRKSVTLPDGEWRSTKGAKNFHIPNDVVTTVPKRSDRASLPPPGYLTVSETSLRAGLRFPTSAELVEILRRCGVCLSQFSYRAMSVTVGLIALFRDRGAVLTPEHLSLMGRLTSDMQGHVTFRCKWLDMRTRDPAKNWSSSYFFVRNDWGLLEKWGKMRDLPAPLHVKDEDIMRFLKVPDVEHLLYEVRYLNKYIEEEFLFKVGLSFHPGRSDARMLKLTSKVPEPPVPVPKATSKRQVGGEDPQVLLKKKKLEGVAANTGKVAPVSSPVKIRVPGDVLNHQCVGRRKADDLLSRRTELEAELTGALNEWNAEFMKIKYLQGEFKRKYDQKTRESKVLEEELCRCRTELANIVQSISLQNQQIDHLQVDLERAQATITQLHEDQRASGEKVAVLEAENKRSQTLVVEKEAALTSFESARVIDEFKKSIAFKIIIQDHVQEARDHIYEVEVKALEQQCLDDGFIRGFLKGVRLMQRKTGVEVEGLTPSQASDDFPPGSDGDEIESELQKAFTLDADDEVVDIE</sequence>
<keyword evidence="4" id="KW-1185">Reference proteome</keyword>
<name>A0AAV7G422_DENCH</name>
<feature type="region of interest" description="Disordered" evidence="2">
    <location>
        <begin position="235"/>
        <end position="254"/>
    </location>
</feature>
<proteinExistence type="predicted"/>
<reference evidence="3 4" key="1">
    <citation type="journal article" date="2021" name="Hortic Res">
        <title>Chromosome-scale assembly of the Dendrobium chrysotoxum genome enhances the understanding of orchid evolution.</title>
        <authorList>
            <person name="Zhang Y."/>
            <person name="Zhang G.Q."/>
            <person name="Zhang D."/>
            <person name="Liu X.D."/>
            <person name="Xu X.Y."/>
            <person name="Sun W.H."/>
            <person name="Yu X."/>
            <person name="Zhu X."/>
            <person name="Wang Z.W."/>
            <person name="Zhao X."/>
            <person name="Zhong W.Y."/>
            <person name="Chen H."/>
            <person name="Yin W.L."/>
            <person name="Huang T."/>
            <person name="Niu S.C."/>
            <person name="Liu Z.J."/>
        </authorList>
    </citation>
    <scope>NUCLEOTIDE SEQUENCE [LARGE SCALE GENOMIC DNA]</scope>
    <source>
        <strain evidence="3">Lindl</strain>
    </source>
</reference>
<accession>A0AAV7G422</accession>
<protein>
    <submittedName>
        <fullName evidence="3">Uncharacterized protein</fullName>
    </submittedName>
</protein>
<organism evidence="3 4">
    <name type="scientific">Dendrobium chrysotoxum</name>
    <name type="common">Orchid</name>
    <dbReference type="NCBI Taxonomy" id="161865"/>
    <lineage>
        <taxon>Eukaryota</taxon>
        <taxon>Viridiplantae</taxon>
        <taxon>Streptophyta</taxon>
        <taxon>Embryophyta</taxon>
        <taxon>Tracheophyta</taxon>
        <taxon>Spermatophyta</taxon>
        <taxon>Magnoliopsida</taxon>
        <taxon>Liliopsida</taxon>
        <taxon>Asparagales</taxon>
        <taxon>Orchidaceae</taxon>
        <taxon>Epidendroideae</taxon>
        <taxon>Malaxideae</taxon>
        <taxon>Dendrobiinae</taxon>
        <taxon>Dendrobium</taxon>
    </lineage>
</organism>
<keyword evidence="1" id="KW-0175">Coiled coil</keyword>
<feature type="region of interest" description="Disordered" evidence="2">
    <location>
        <begin position="494"/>
        <end position="515"/>
    </location>
</feature>
<feature type="coiled-coil region" evidence="1">
    <location>
        <begin position="369"/>
        <end position="396"/>
    </location>
</feature>
<comment type="caution">
    <text evidence="3">The sequence shown here is derived from an EMBL/GenBank/DDBJ whole genome shotgun (WGS) entry which is preliminary data.</text>
</comment>
<evidence type="ECO:0000256" key="1">
    <source>
        <dbReference type="SAM" id="Coils"/>
    </source>
</evidence>
<feature type="region of interest" description="Disordered" evidence="2">
    <location>
        <begin position="1"/>
        <end position="30"/>
    </location>
</feature>
<dbReference type="EMBL" id="JAGFBR010000018">
    <property type="protein sequence ID" value="KAH0450714.1"/>
    <property type="molecule type" value="Genomic_DNA"/>
</dbReference>
<dbReference type="AlphaFoldDB" id="A0AAV7G422"/>
<dbReference type="Proteomes" id="UP000775213">
    <property type="component" value="Unassembled WGS sequence"/>
</dbReference>
<gene>
    <name evidence="3" type="ORF">IEQ34_021406</name>
</gene>
<evidence type="ECO:0000313" key="3">
    <source>
        <dbReference type="EMBL" id="KAH0450714.1"/>
    </source>
</evidence>
<evidence type="ECO:0000313" key="4">
    <source>
        <dbReference type="Proteomes" id="UP000775213"/>
    </source>
</evidence>
<evidence type="ECO:0000256" key="2">
    <source>
        <dbReference type="SAM" id="MobiDB-lite"/>
    </source>
</evidence>